<protein>
    <submittedName>
        <fullName evidence="3">Uncharacterized protein</fullName>
    </submittedName>
</protein>
<dbReference type="STRING" id="1220926.S2KFY8"/>
<proteinExistence type="predicted"/>
<evidence type="ECO:0000256" key="2">
    <source>
        <dbReference type="SAM" id="Phobius"/>
    </source>
</evidence>
<sequence length="267" mass="30289">MEGLHFRKRESPKNPEEETEFLDEEEQEKLLQELREQNDTANMHIQIGLVVIGLLVGALFGSVLLQRSSIPTIPIADIFESTPSVLTSPTFAVFCSLVSIFLSILTLLASSRARKHKLVKKHGNIVKVALPEEDLTFPEADKIVDYGGVVYNVNASDIENDFLNYARKYRLHRSVHTQQDHIKSDAREWLESIQAFKFEDIPQFQNDGIQMLLDAANMDDTLSLSSHASTALEEEEVSINHIEGEKYQAIEELIRLKGRDELMNLLN</sequence>
<gene>
    <name evidence="3" type="ORF">HMPREF1544_01816</name>
</gene>
<evidence type="ECO:0000313" key="3">
    <source>
        <dbReference type="EMBL" id="EPB91300.1"/>
    </source>
</evidence>
<accession>S2KFY8</accession>
<dbReference type="Proteomes" id="UP000014254">
    <property type="component" value="Unassembled WGS sequence"/>
</dbReference>
<evidence type="ECO:0000256" key="1">
    <source>
        <dbReference type="SAM" id="MobiDB-lite"/>
    </source>
</evidence>
<dbReference type="AlphaFoldDB" id="S2KFY8"/>
<keyword evidence="4" id="KW-1185">Reference proteome</keyword>
<evidence type="ECO:0000313" key="4">
    <source>
        <dbReference type="Proteomes" id="UP000014254"/>
    </source>
</evidence>
<dbReference type="InParanoid" id="S2KFY8"/>
<keyword evidence="2" id="KW-0472">Membrane</keyword>
<keyword evidence="2" id="KW-0812">Transmembrane</keyword>
<feature type="region of interest" description="Disordered" evidence="1">
    <location>
        <begin position="1"/>
        <end position="22"/>
    </location>
</feature>
<feature type="transmembrane region" description="Helical" evidence="2">
    <location>
        <begin position="45"/>
        <end position="65"/>
    </location>
</feature>
<dbReference type="VEuPathDB" id="FungiDB:HMPREF1544_01816"/>
<dbReference type="EMBL" id="KE123910">
    <property type="protein sequence ID" value="EPB91300.1"/>
    <property type="molecule type" value="Genomic_DNA"/>
</dbReference>
<name>S2KFY8_MUCC1</name>
<keyword evidence="2" id="KW-1133">Transmembrane helix</keyword>
<reference evidence="4" key="1">
    <citation type="submission" date="2013-05" db="EMBL/GenBank/DDBJ databases">
        <title>The Genome sequence of Mucor circinelloides f. circinelloides 1006PhL.</title>
        <authorList>
            <consortium name="The Broad Institute Genomics Platform"/>
            <person name="Cuomo C."/>
            <person name="Earl A."/>
            <person name="Findley K."/>
            <person name="Lee S.C."/>
            <person name="Walker B."/>
            <person name="Young S."/>
            <person name="Zeng Q."/>
            <person name="Gargeya S."/>
            <person name="Fitzgerald M."/>
            <person name="Haas B."/>
            <person name="Abouelleil A."/>
            <person name="Allen A.W."/>
            <person name="Alvarado L."/>
            <person name="Arachchi H.M."/>
            <person name="Berlin A.M."/>
            <person name="Chapman S.B."/>
            <person name="Gainer-Dewar J."/>
            <person name="Goldberg J."/>
            <person name="Griggs A."/>
            <person name="Gujja S."/>
            <person name="Hansen M."/>
            <person name="Howarth C."/>
            <person name="Imamovic A."/>
            <person name="Ireland A."/>
            <person name="Larimer J."/>
            <person name="McCowan C."/>
            <person name="Murphy C."/>
            <person name="Pearson M."/>
            <person name="Poon T.W."/>
            <person name="Priest M."/>
            <person name="Roberts A."/>
            <person name="Saif S."/>
            <person name="Shea T."/>
            <person name="Sisk P."/>
            <person name="Sykes S."/>
            <person name="Wortman J."/>
            <person name="Nusbaum C."/>
            <person name="Birren B."/>
        </authorList>
    </citation>
    <scope>NUCLEOTIDE SEQUENCE [LARGE SCALE GENOMIC DNA]</scope>
    <source>
        <strain evidence="4">1006PhL</strain>
    </source>
</reference>
<organism evidence="3 4">
    <name type="scientific">Mucor circinelloides f. circinelloides (strain 1006PhL)</name>
    <name type="common">Mucormycosis agent</name>
    <name type="synonym">Calyptromyces circinelloides</name>
    <dbReference type="NCBI Taxonomy" id="1220926"/>
    <lineage>
        <taxon>Eukaryota</taxon>
        <taxon>Fungi</taxon>
        <taxon>Fungi incertae sedis</taxon>
        <taxon>Mucoromycota</taxon>
        <taxon>Mucoromycotina</taxon>
        <taxon>Mucoromycetes</taxon>
        <taxon>Mucorales</taxon>
        <taxon>Mucorineae</taxon>
        <taxon>Mucoraceae</taxon>
        <taxon>Mucor</taxon>
    </lineage>
</organism>
<dbReference type="eggNOG" id="ENOG502TANH">
    <property type="taxonomic scope" value="Eukaryota"/>
</dbReference>
<dbReference type="OrthoDB" id="5876363at2759"/>
<feature type="transmembrane region" description="Helical" evidence="2">
    <location>
        <begin position="85"/>
        <end position="108"/>
    </location>
</feature>